<sequence length="382" mass="39234">MLMQAKRSMTVAFTVAAALLGAQPAHAGAGVKWSAAPAVPLRFGVTAAQLNDVAVLSANDAWAVGEQADGQRHPIAAHWNGTGWTTPNLPVPTGPQGQYGLSTVDATGPNDVWAAGTDASTAPVFLHGTATGWQRVPSSVPAGTVEDLDMLSPSDGWAVGKTARGTGQPLVLRWQGGSWASVAAPEIDGSLTAVHAVTADDVWAAGSQTEPDGSTSGLLLHWDGTAWTVAGQLPPLPGAGDVAFDDVSAAAHGDVWVVGARCTGEDDCTPLALHLGAGGWQVVPSDETATRLTGVIAFAADDVWMTGYVAGTLDAESVHVEHWDGVRFTTDQQAGRDPSSPNDGQGQPASGLTAIAGDPVNRDLFAVGWSLEVHVTPYAIRR</sequence>
<organism evidence="3 4">
    <name type="scientific">Dactylosporangium maewongense</name>
    <dbReference type="NCBI Taxonomy" id="634393"/>
    <lineage>
        <taxon>Bacteria</taxon>
        <taxon>Bacillati</taxon>
        <taxon>Actinomycetota</taxon>
        <taxon>Actinomycetes</taxon>
        <taxon>Micromonosporales</taxon>
        <taxon>Micromonosporaceae</taxon>
        <taxon>Dactylosporangium</taxon>
    </lineage>
</organism>
<feature type="chain" id="PRO_5047241035" description="LigA protein" evidence="2">
    <location>
        <begin position="28"/>
        <end position="382"/>
    </location>
</feature>
<reference evidence="3 4" key="1">
    <citation type="journal article" date="2019" name="Int. J. Syst. Evol. Microbiol.">
        <title>The Global Catalogue of Microorganisms (GCM) 10K type strain sequencing project: providing services to taxonomists for standard genome sequencing and annotation.</title>
        <authorList>
            <consortium name="The Broad Institute Genomics Platform"/>
            <consortium name="The Broad Institute Genome Sequencing Center for Infectious Disease"/>
            <person name="Wu L."/>
            <person name="Ma J."/>
        </authorList>
    </citation>
    <scope>NUCLEOTIDE SEQUENCE [LARGE SCALE GENOMIC DNA]</scope>
    <source>
        <strain evidence="3 4">JCM 15933</strain>
    </source>
</reference>
<keyword evidence="4" id="KW-1185">Reference proteome</keyword>
<evidence type="ECO:0000313" key="3">
    <source>
        <dbReference type="EMBL" id="GAA1501521.1"/>
    </source>
</evidence>
<feature type="region of interest" description="Disordered" evidence="1">
    <location>
        <begin position="331"/>
        <end position="353"/>
    </location>
</feature>
<proteinExistence type="predicted"/>
<comment type="caution">
    <text evidence="3">The sequence shown here is derived from an EMBL/GenBank/DDBJ whole genome shotgun (WGS) entry which is preliminary data.</text>
</comment>
<dbReference type="Proteomes" id="UP001501470">
    <property type="component" value="Unassembled WGS sequence"/>
</dbReference>
<accession>A0ABN1ZNL4</accession>
<feature type="signal peptide" evidence="2">
    <location>
        <begin position="1"/>
        <end position="27"/>
    </location>
</feature>
<evidence type="ECO:0000313" key="4">
    <source>
        <dbReference type="Proteomes" id="UP001501470"/>
    </source>
</evidence>
<evidence type="ECO:0000256" key="1">
    <source>
        <dbReference type="SAM" id="MobiDB-lite"/>
    </source>
</evidence>
<name>A0ABN1ZNL4_9ACTN</name>
<evidence type="ECO:0008006" key="5">
    <source>
        <dbReference type="Google" id="ProtNLM"/>
    </source>
</evidence>
<protein>
    <recommendedName>
        <fullName evidence="5">LigA protein</fullName>
    </recommendedName>
</protein>
<feature type="compositionally biased region" description="Polar residues" evidence="1">
    <location>
        <begin position="331"/>
        <end position="350"/>
    </location>
</feature>
<evidence type="ECO:0000256" key="2">
    <source>
        <dbReference type="SAM" id="SignalP"/>
    </source>
</evidence>
<gene>
    <name evidence="3" type="ORF">GCM10009827_011270</name>
</gene>
<keyword evidence="2" id="KW-0732">Signal</keyword>
<dbReference type="EMBL" id="BAAAQD010000001">
    <property type="protein sequence ID" value="GAA1501521.1"/>
    <property type="molecule type" value="Genomic_DNA"/>
</dbReference>